<keyword evidence="6" id="KW-1185">Reference proteome</keyword>
<dbReference type="InterPro" id="IPR020449">
    <property type="entry name" value="Tscrpt_reg_AraC-type_HTH"/>
</dbReference>
<dbReference type="PANTHER" id="PTHR46796:SF6">
    <property type="entry name" value="ARAC SUBFAMILY"/>
    <property type="match status" value="1"/>
</dbReference>
<protein>
    <recommendedName>
        <fullName evidence="4">HTH araC/xylS-type domain-containing protein</fullName>
    </recommendedName>
</protein>
<keyword evidence="3" id="KW-0804">Transcription</keyword>
<gene>
    <name evidence="5" type="ORF">ANI01nite_05970</name>
</gene>
<evidence type="ECO:0000256" key="1">
    <source>
        <dbReference type="ARBA" id="ARBA00023015"/>
    </source>
</evidence>
<dbReference type="PROSITE" id="PS00041">
    <property type="entry name" value="HTH_ARAC_FAMILY_1"/>
    <property type="match status" value="1"/>
</dbReference>
<evidence type="ECO:0000256" key="3">
    <source>
        <dbReference type="ARBA" id="ARBA00023163"/>
    </source>
</evidence>
<proteinExistence type="predicted"/>
<evidence type="ECO:0000256" key="2">
    <source>
        <dbReference type="ARBA" id="ARBA00023125"/>
    </source>
</evidence>
<evidence type="ECO:0000313" key="5">
    <source>
        <dbReference type="EMBL" id="GEC11394.1"/>
    </source>
</evidence>
<sequence>MASEAFVPLLCSADEPGFVAHLENLALSGGVSVSHVRAGPLRIERPERLARQDTGNDILMSIQLHSTGAVLQHGREASLSPGTAAIYESNRPYLLDQPDPGQELLVVRVPRGALGLPDRMVSELCGRRIDQSVPGMSAFLGYLRGLMATQNAVGVEGLAALGPLSSELLTFALRAFAQAGHSGWDSDRALLEAARQKILQELADPGLNVERLAQAANVSVRKLHAVFTAAGQTPGSEIRRLRMNKAIGLLATRPHSGQSIASIALVCGFRDASTFTRAFTREFGCTPTQWADNPT</sequence>
<keyword evidence="1" id="KW-0805">Transcription regulation</keyword>
<dbReference type="SUPFAM" id="SSF46689">
    <property type="entry name" value="Homeodomain-like"/>
    <property type="match status" value="1"/>
</dbReference>
<dbReference type="Gene3D" id="1.10.10.60">
    <property type="entry name" value="Homeodomain-like"/>
    <property type="match status" value="1"/>
</dbReference>
<dbReference type="InterPro" id="IPR035418">
    <property type="entry name" value="AraC-bd_2"/>
</dbReference>
<dbReference type="InterPro" id="IPR009057">
    <property type="entry name" value="Homeodomain-like_sf"/>
</dbReference>
<reference evidence="5 6" key="1">
    <citation type="submission" date="2019-06" db="EMBL/GenBank/DDBJ databases">
        <title>Whole genome shotgun sequence of Glutamicibacter nicotianae NBRC 14234.</title>
        <authorList>
            <person name="Hosoyama A."/>
            <person name="Uohara A."/>
            <person name="Ohji S."/>
            <person name="Ichikawa N."/>
        </authorList>
    </citation>
    <scope>NUCLEOTIDE SEQUENCE [LARGE SCALE GENOMIC DNA]</scope>
    <source>
        <strain evidence="5 6">NBRC 14234</strain>
    </source>
</reference>
<dbReference type="InterPro" id="IPR018062">
    <property type="entry name" value="HTH_AraC-typ_CS"/>
</dbReference>
<dbReference type="EMBL" id="BJNE01000002">
    <property type="protein sequence ID" value="GEC11394.1"/>
    <property type="molecule type" value="Genomic_DNA"/>
</dbReference>
<dbReference type="Pfam" id="PF14525">
    <property type="entry name" value="AraC_binding_2"/>
    <property type="match status" value="1"/>
</dbReference>
<dbReference type="PROSITE" id="PS01124">
    <property type="entry name" value="HTH_ARAC_FAMILY_2"/>
    <property type="match status" value="1"/>
</dbReference>
<dbReference type="SMART" id="SM00342">
    <property type="entry name" value="HTH_ARAC"/>
    <property type="match status" value="1"/>
</dbReference>
<organism evidence="5 6">
    <name type="scientific">Glutamicibacter nicotianae</name>
    <name type="common">Arthrobacter nicotianae</name>
    <dbReference type="NCBI Taxonomy" id="37929"/>
    <lineage>
        <taxon>Bacteria</taxon>
        <taxon>Bacillati</taxon>
        <taxon>Actinomycetota</taxon>
        <taxon>Actinomycetes</taxon>
        <taxon>Micrococcales</taxon>
        <taxon>Micrococcaceae</taxon>
        <taxon>Glutamicibacter</taxon>
    </lineage>
</organism>
<dbReference type="RefSeq" id="WP_141355908.1">
    <property type="nucleotide sequence ID" value="NZ_BAAAWM010000001.1"/>
</dbReference>
<evidence type="ECO:0000313" key="6">
    <source>
        <dbReference type="Proteomes" id="UP000316242"/>
    </source>
</evidence>
<dbReference type="InterPro" id="IPR018060">
    <property type="entry name" value="HTH_AraC"/>
</dbReference>
<evidence type="ECO:0000259" key="4">
    <source>
        <dbReference type="PROSITE" id="PS01124"/>
    </source>
</evidence>
<keyword evidence="2" id="KW-0238">DNA-binding</keyword>
<dbReference type="PRINTS" id="PR00032">
    <property type="entry name" value="HTHARAC"/>
</dbReference>
<dbReference type="PANTHER" id="PTHR46796">
    <property type="entry name" value="HTH-TYPE TRANSCRIPTIONAL ACTIVATOR RHAS-RELATED"/>
    <property type="match status" value="1"/>
</dbReference>
<dbReference type="Proteomes" id="UP000316242">
    <property type="component" value="Unassembled WGS sequence"/>
</dbReference>
<dbReference type="Pfam" id="PF12833">
    <property type="entry name" value="HTH_18"/>
    <property type="match status" value="1"/>
</dbReference>
<name>A0ABQ0RHV0_GLUNI</name>
<dbReference type="InterPro" id="IPR050204">
    <property type="entry name" value="AraC_XylS_family_regulators"/>
</dbReference>
<accession>A0ABQ0RHV0</accession>
<comment type="caution">
    <text evidence="5">The sequence shown here is derived from an EMBL/GenBank/DDBJ whole genome shotgun (WGS) entry which is preliminary data.</text>
</comment>
<feature type="domain" description="HTH araC/xylS-type" evidence="4">
    <location>
        <begin position="192"/>
        <end position="293"/>
    </location>
</feature>